<keyword evidence="3" id="KW-1185">Reference proteome</keyword>
<sequence>MEAITLSIAVLGAVLGLINTWYNIDKSRVKLKVRPANVYPINMPNIYKEINFCIEVTNLSSFPVTVSEVGFLYSDTKARDVIINPIIIDGREWPRRLEPRSSVTCYIKLDKSIIRNKIKCAYAKTQCGVIKTGKSPSLKYIKKGGIYHDKS</sequence>
<keyword evidence="1" id="KW-0812">Transmembrane</keyword>
<evidence type="ECO:0000313" key="3">
    <source>
        <dbReference type="Proteomes" id="UP001144297"/>
    </source>
</evidence>
<keyword evidence="1" id="KW-0472">Membrane</keyword>
<protein>
    <submittedName>
        <fullName evidence="2">Uncharacterized protein</fullName>
    </submittedName>
</protein>
<feature type="transmembrane region" description="Helical" evidence="1">
    <location>
        <begin position="6"/>
        <end position="24"/>
    </location>
</feature>
<keyword evidence="1" id="KW-1133">Transmembrane helix</keyword>
<name>A0A9W6LK81_9BACT</name>
<dbReference type="Proteomes" id="UP001144297">
    <property type="component" value="Unassembled WGS sequence"/>
</dbReference>
<organism evidence="2 3">
    <name type="scientific">Thermodesulfovibrio yellowstonii</name>
    <dbReference type="NCBI Taxonomy" id="28262"/>
    <lineage>
        <taxon>Bacteria</taxon>
        <taxon>Pseudomonadati</taxon>
        <taxon>Nitrospirota</taxon>
        <taxon>Thermodesulfovibrionia</taxon>
        <taxon>Thermodesulfovibrionales</taxon>
        <taxon>Thermodesulfovibrionaceae</taxon>
        <taxon>Thermodesulfovibrio</taxon>
    </lineage>
</organism>
<proteinExistence type="predicted"/>
<dbReference type="AlphaFoldDB" id="A0A9W6LK81"/>
<reference evidence="2" key="1">
    <citation type="submission" date="2022-12" db="EMBL/GenBank/DDBJ databases">
        <title>Reference genome sequencing for broad-spectrum identification of bacterial and archaeal isolates by mass spectrometry.</title>
        <authorList>
            <person name="Sekiguchi Y."/>
            <person name="Tourlousse D.M."/>
        </authorList>
    </citation>
    <scope>NUCLEOTIDE SEQUENCE</scope>
    <source>
        <strain evidence="2">TSL-P1</strain>
    </source>
</reference>
<comment type="caution">
    <text evidence="2">The sequence shown here is derived from an EMBL/GenBank/DDBJ whole genome shotgun (WGS) entry which is preliminary data.</text>
</comment>
<gene>
    <name evidence="2" type="ORF">TISLANDTSLP1_10370</name>
</gene>
<evidence type="ECO:0000256" key="1">
    <source>
        <dbReference type="SAM" id="Phobius"/>
    </source>
</evidence>
<dbReference type="EMBL" id="BSDX01000001">
    <property type="protein sequence ID" value="GLI53344.1"/>
    <property type="molecule type" value="Genomic_DNA"/>
</dbReference>
<evidence type="ECO:0000313" key="2">
    <source>
        <dbReference type="EMBL" id="GLI53344.1"/>
    </source>
</evidence>
<accession>A0A9W6LK81</accession>